<gene>
    <name evidence="4" type="ORF">LVIROSA_LOCUS29642</name>
</gene>
<feature type="compositionally biased region" description="Basic residues" evidence="3">
    <location>
        <begin position="75"/>
        <end position="92"/>
    </location>
</feature>
<organism evidence="4 5">
    <name type="scientific">Lactuca virosa</name>
    <dbReference type="NCBI Taxonomy" id="75947"/>
    <lineage>
        <taxon>Eukaryota</taxon>
        <taxon>Viridiplantae</taxon>
        <taxon>Streptophyta</taxon>
        <taxon>Embryophyta</taxon>
        <taxon>Tracheophyta</taxon>
        <taxon>Spermatophyta</taxon>
        <taxon>Magnoliopsida</taxon>
        <taxon>eudicotyledons</taxon>
        <taxon>Gunneridae</taxon>
        <taxon>Pentapetalae</taxon>
        <taxon>asterids</taxon>
        <taxon>campanulids</taxon>
        <taxon>Asterales</taxon>
        <taxon>Asteraceae</taxon>
        <taxon>Cichorioideae</taxon>
        <taxon>Cichorieae</taxon>
        <taxon>Lactucinae</taxon>
        <taxon>Lactuca</taxon>
    </lineage>
</organism>
<feature type="compositionally biased region" description="Low complexity" evidence="3">
    <location>
        <begin position="362"/>
        <end position="372"/>
    </location>
</feature>
<dbReference type="PANTHER" id="PTHR32295:SF216">
    <property type="entry name" value="PROTEIN IQ-DOMAIN 3"/>
    <property type="match status" value="1"/>
</dbReference>
<evidence type="ECO:0008006" key="6">
    <source>
        <dbReference type="Google" id="ProtNLM"/>
    </source>
</evidence>
<evidence type="ECO:0000256" key="1">
    <source>
        <dbReference type="ARBA" id="ARBA00022860"/>
    </source>
</evidence>
<keyword evidence="1" id="KW-0112">Calmodulin-binding</keyword>
<feature type="compositionally biased region" description="Basic and acidic residues" evidence="3">
    <location>
        <begin position="123"/>
        <end position="142"/>
    </location>
</feature>
<sequence length="383" mass="43456">MHSSCYIFPNSPTIFIVHQQYSSSHTPKSLCSNRSYPCQGLNLFGCCSRRFKEQMGKKSWFSAVRKVISTSYLKEKKHKKSHNKSKSTKKSFHGNQMSLDRSLSLTKAPIASPSIYNPPIDEPELKQPEHEPMDQDSSPRIKSQEDIAAIKIQKAYRGYLVRNGSNPLKAWRRLKMYMYSQTVKRQGASTLKSVQTMARVRSQARTRKIQIAEVNEALRQQLHQKRINKLNNSKSSEKSGWDLSPKSKEQVDESLRRKKEAVERREKVLAYSHTHQQTWRKNLKKSKCAGWEWNRSASRQSPPFKVAAQPARSQSKVAVLSTKSVKAWSPMSKPGPTPMVSGKKRVQNTRALVGSAKKRVAVSGSPSSVGKKSLGRTNTNTKR</sequence>
<evidence type="ECO:0000313" key="5">
    <source>
        <dbReference type="Proteomes" id="UP001157418"/>
    </source>
</evidence>
<evidence type="ECO:0000256" key="3">
    <source>
        <dbReference type="SAM" id="MobiDB-lite"/>
    </source>
</evidence>
<dbReference type="Proteomes" id="UP001157418">
    <property type="component" value="Unassembled WGS sequence"/>
</dbReference>
<dbReference type="Pfam" id="PF00612">
    <property type="entry name" value="IQ"/>
    <property type="match status" value="1"/>
</dbReference>
<dbReference type="EMBL" id="CAKMRJ010005523">
    <property type="protein sequence ID" value="CAH1443749.1"/>
    <property type="molecule type" value="Genomic_DNA"/>
</dbReference>
<protein>
    <recommendedName>
        <fullName evidence="6">DUF4005 domain-containing protein</fullName>
    </recommendedName>
</protein>
<keyword evidence="5" id="KW-1185">Reference proteome</keyword>
<feature type="region of interest" description="Disordered" evidence="3">
    <location>
        <begin position="323"/>
        <end position="383"/>
    </location>
</feature>
<reference evidence="4 5" key="1">
    <citation type="submission" date="2022-01" db="EMBL/GenBank/DDBJ databases">
        <authorList>
            <person name="Xiong W."/>
            <person name="Schranz E."/>
        </authorList>
    </citation>
    <scope>NUCLEOTIDE SEQUENCE [LARGE SCALE GENOMIC DNA]</scope>
</reference>
<proteinExistence type="inferred from homology"/>
<dbReference type="InterPro" id="IPR000048">
    <property type="entry name" value="IQ_motif_EF-hand-BS"/>
</dbReference>
<dbReference type="Gene3D" id="1.20.5.1190">
    <property type="entry name" value="iswi atpase"/>
    <property type="match status" value="1"/>
</dbReference>
<evidence type="ECO:0000313" key="4">
    <source>
        <dbReference type="EMBL" id="CAH1443749.1"/>
    </source>
</evidence>
<dbReference type="AlphaFoldDB" id="A0AAU9P0W6"/>
<feature type="region of interest" description="Disordered" evidence="3">
    <location>
        <begin position="73"/>
        <end position="96"/>
    </location>
</feature>
<dbReference type="PROSITE" id="PS50096">
    <property type="entry name" value="IQ"/>
    <property type="match status" value="1"/>
</dbReference>
<feature type="region of interest" description="Disordered" evidence="3">
    <location>
        <begin position="227"/>
        <end position="258"/>
    </location>
</feature>
<feature type="region of interest" description="Disordered" evidence="3">
    <location>
        <begin position="110"/>
        <end position="142"/>
    </location>
</feature>
<dbReference type="PANTHER" id="PTHR32295">
    <property type="entry name" value="IQ-DOMAIN 5-RELATED"/>
    <property type="match status" value="1"/>
</dbReference>
<name>A0AAU9P0W6_9ASTR</name>
<comment type="similarity">
    <text evidence="2">Belongs to the IQD family.</text>
</comment>
<feature type="compositionally biased region" description="Basic and acidic residues" evidence="3">
    <location>
        <begin position="235"/>
        <end position="258"/>
    </location>
</feature>
<evidence type="ECO:0000256" key="2">
    <source>
        <dbReference type="ARBA" id="ARBA00024341"/>
    </source>
</evidence>
<comment type="caution">
    <text evidence="4">The sequence shown here is derived from an EMBL/GenBank/DDBJ whole genome shotgun (WGS) entry which is preliminary data.</text>
</comment>
<dbReference type="GO" id="GO:0005516">
    <property type="term" value="F:calmodulin binding"/>
    <property type="evidence" value="ECO:0007669"/>
    <property type="project" value="UniProtKB-KW"/>
</dbReference>
<accession>A0AAU9P0W6</accession>